<dbReference type="Proteomes" id="UP001276659">
    <property type="component" value="Unassembled WGS sequence"/>
</dbReference>
<evidence type="ECO:0008006" key="4">
    <source>
        <dbReference type="Google" id="ProtNLM"/>
    </source>
</evidence>
<evidence type="ECO:0000313" key="2">
    <source>
        <dbReference type="EMBL" id="KAK3178884.1"/>
    </source>
</evidence>
<feature type="signal peptide" evidence="1">
    <location>
        <begin position="1"/>
        <end position="19"/>
    </location>
</feature>
<sequence>MVVPFVLIKLLSVAQVVEEEEAPMVVAVVATTKVAEEAMEEAEVDMAEAEEATVVDARVVDPTEEEVAAVKKATVAVSTTPEVDNLMAVVEEEVVRAMTSRAVAVEAGGKPVSGLTTARTCARCQRTERNDNMTEQTNSTDDSYRIRCAKFFGSYN</sequence>
<protein>
    <recommendedName>
        <fullName evidence="4">Secreted protein</fullName>
    </recommendedName>
</protein>
<evidence type="ECO:0000256" key="1">
    <source>
        <dbReference type="SAM" id="SignalP"/>
    </source>
</evidence>
<gene>
    <name evidence="2" type="ORF">OEA41_001021</name>
</gene>
<feature type="chain" id="PRO_5042160803" description="Secreted protein" evidence="1">
    <location>
        <begin position="20"/>
        <end position="156"/>
    </location>
</feature>
<comment type="caution">
    <text evidence="2">The sequence shown here is derived from an EMBL/GenBank/DDBJ whole genome shotgun (WGS) entry which is preliminary data.</text>
</comment>
<dbReference type="EMBL" id="JASNWA010000003">
    <property type="protein sequence ID" value="KAK3178884.1"/>
    <property type="molecule type" value="Genomic_DNA"/>
</dbReference>
<reference evidence="2" key="1">
    <citation type="submission" date="2022-11" db="EMBL/GenBank/DDBJ databases">
        <title>Chromosomal genome sequence assembly and mating type (MAT) locus characterization of the leprose asexual lichenized fungus Lepraria neglecta (Nyl.) Erichsen.</title>
        <authorList>
            <person name="Allen J.L."/>
            <person name="Pfeffer B."/>
        </authorList>
    </citation>
    <scope>NUCLEOTIDE SEQUENCE</scope>
    <source>
        <strain evidence="2">Allen 5258</strain>
    </source>
</reference>
<organism evidence="2 3">
    <name type="scientific">Lepraria neglecta</name>
    <dbReference type="NCBI Taxonomy" id="209136"/>
    <lineage>
        <taxon>Eukaryota</taxon>
        <taxon>Fungi</taxon>
        <taxon>Dikarya</taxon>
        <taxon>Ascomycota</taxon>
        <taxon>Pezizomycotina</taxon>
        <taxon>Lecanoromycetes</taxon>
        <taxon>OSLEUM clade</taxon>
        <taxon>Lecanoromycetidae</taxon>
        <taxon>Lecanorales</taxon>
        <taxon>Lecanorineae</taxon>
        <taxon>Stereocaulaceae</taxon>
        <taxon>Lepraria</taxon>
    </lineage>
</organism>
<accession>A0AAE0DPZ9</accession>
<keyword evidence="3" id="KW-1185">Reference proteome</keyword>
<dbReference type="AlphaFoldDB" id="A0AAE0DPZ9"/>
<keyword evidence="1" id="KW-0732">Signal</keyword>
<name>A0AAE0DPZ9_9LECA</name>
<evidence type="ECO:0000313" key="3">
    <source>
        <dbReference type="Proteomes" id="UP001276659"/>
    </source>
</evidence>
<proteinExistence type="predicted"/>